<feature type="region of interest" description="Disordered" evidence="6">
    <location>
        <begin position="845"/>
        <end position="883"/>
    </location>
</feature>
<dbReference type="VEuPathDB" id="FungiDB:BCV72DRAFT_207333"/>
<dbReference type="SMART" id="SM00054">
    <property type="entry name" value="EFh"/>
    <property type="match status" value="1"/>
</dbReference>
<reference evidence="9" key="1">
    <citation type="journal article" date="2016" name="Proc. Natl. Acad. Sci. U.S.A.">
        <title>Lipid metabolic changes in an early divergent fungus govern the establishment of a mutualistic symbiosis with endobacteria.</title>
        <authorList>
            <person name="Lastovetsky O.A."/>
            <person name="Gaspar M.L."/>
            <person name="Mondo S.J."/>
            <person name="LaButti K.M."/>
            <person name="Sandor L."/>
            <person name="Grigoriev I.V."/>
            <person name="Henry S.A."/>
            <person name="Pawlowska T.E."/>
        </authorList>
    </citation>
    <scope>NUCLEOTIDE SEQUENCE [LARGE SCALE GENOMIC DNA]</scope>
    <source>
        <strain evidence="9">ATCC 52814</strain>
    </source>
</reference>
<evidence type="ECO:0000256" key="3">
    <source>
        <dbReference type="ARBA" id="ARBA00022837"/>
    </source>
</evidence>
<dbReference type="InterPro" id="IPR010920">
    <property type="entry name" value="LSM_dom_sf"/>
</dbReference>
<evidence type="ECO:0000256" key="5">
    <source>
        <dbReference type="ARBA" id="ARBA00023136"/>
    </source>
</evidence>
<evidence type="ECO:0000313" key="9">
    <source>
        <dbReference type="EMBL" id="ORE06482.1"/>
    </source>
</evidence>
<feature type="transmembrane region" description="Helical" evidence="7">
    <location>
        <begin position="202"/>
        <end position="226"/>
    </location>
</feature>
<dbReference type="Pfam" id="PF25886">
    <property type="entry name" value="Msy1"/>
    <property type="match status" value="1"/>
</dbReference>
<comment type="subcellular location">
    <subcellularLocation>
        <location evidence="1">Membrane</location>
    </subcellularLocation>
</comment>
<evidence type="ECO:0000256" key="1">
    <source>
        <dbReference type="ARBA" id="ARBA00004370"/>
    </source>
</evidence>
<keyword evidence="5 7" id="KW-0472">Membrane</keyword>
<evidence type="ECO:0000256" key="2">
    <source>
        <dbReference type="ARBA" id="ARBA00022692"/>
    </source>
</evidence>
<dbReference type="Gene3D" id="2.30.30.60">
    <property type="match status" value="1"/>
</dbReference>
<dbReference type="SUPFAM" id="SSF50182">
    <property type="entry name" value="Sm-like ribonucleoproteins"/>
    <property type="match status" value="1"/>
</dbReference>
<feature type="region of interest" description="Disordered" evidence="6">
    <location>
        <begin position="1"/>
        <end position="43"/>
    </location>
</feature>
<feature type="compositionally biased region" description="Basic residues" evidence="6">
    <location>
        <begin position="427"/>
        <end position="438"/>
    </location>
</feature>
<dbReference type="PANTHER" id="PTHR31323">
    <property type="entry name" value="MECHANOSENSITIVE ION CHANNEL PROTEIN MSY2"/>
    <property type="match status" value="1"/>
</dbReference>
<dbReference type="Proteomes" id="UP000242414">
    <property type="component" value="Unassembled WGS sequence"/>
</dbReference>
<dbReference type="EMBL" id="KV921922">
    <property type="protein sequence ID" value="ORE06482.1"/>
    <property type="molecule type" value="Genomic_DNA"/>
</dbReference>
<dbReference type="PROSITE" id="PS00018">
    <property type="entry name" value="EF_HAND_1"/>
    <property type="match status" value="1"/>
</dbReference>
<dbReference type="InterPro" id="IPR023408">
    <property type="entry name" value="MscS_beta-dom_sf"/>
</dbReference>
<sequence length="898" mass="101608">MPEIEEKPQTHNETPPVRRPPNPRSASSSVSVVSTDDEEPVLIDDGVPAHIPLEALAGPALVLPKTTDLDGRTLREDFDWAGKDEDEEAEKKEDEKKKGALLTSGLFICISNNSAPIAWTCTVLFAAMFIAVDVAIFVVYHNRDQITMTSYGLQLWFTWLAFVWCIACISQVFVEVVPWTIKKVVDSIRPQSTEVLKMRLSYYMALRTYIKLLLISSWAWGAWAFIQDRIALPYVGTDANGIDQYASKPSYVHTFYSIWEACFFAALFLFIEKFILQLIGKFSLTVFHTYKNILGIATYTFIYNRKAYEDRIKENDKGLRILDRLKKMKRKNPQEILFKRIRRKPKTPGTSGTGTPVRSHSMDEGVPNKSIMSNQHEFSDQKSNVKFPPSQNMDTLIAIPPIEDRYSRSDDEKQDLRSELELEKPSKNKKSLFQKLKRQNKEQDQVSTATTPSSDEYRPTPISRENTWFSRTSHDGFFSATKDFGISTSQIPGKLLKGGYQKFVSQTKRDGVPAQNSTQQAKALAKKIYNNIIGADANRDYIVESDLYPFFSTVEEASEAFQLFDRDGNGDISKRELRSGCIRIYKERKNLSRSMRDLSQATGKLDIILVIVFTIVWVIIVCAAFGVNVGTDLMPLWSAFVAASFIFGTSAKDAFEAIIFVFITHPFDVGDRVLIGTESWMVHEVGLLVTTFLKWDGSVVYAKNSVLSTQYIINVRRSGRTGETNVELQIHFNTPTWKIKKLISHMQEWCNQFPKHYSPNSASCNILSFQNQNLISLSFYFEHAQNWQDPGGRWLRHNNFMFELKEECERLGIEYTLPTQPLENRTLDAPLESYNMGSKSAYGLEGMKQRRPYNTNDEDETRDPGGGVGSSGTGANHGQPDAGAMAGAASTLMFAANM</sequence>
<dbReference type="InterPro" id="IPR002048">
    <property type="entry name" value="EF_hand_dom"/>
</dbReference>
<evidence type="ECO:0000259" key="8">
    <source>
        <dbReference type="PROSITE" id="PS50222"/>
    </source>
</evidence>
<keyword evidence="3" id="KW-0106">Calcium</keyword>
<organism evidence="9">
    <name type="scientific">Rhizopus microsporus var. microsporus</name>
    <dbReference type="NCBI Taxonomy" id="86635"/>
    <lineage>
        <taxon>Eukaryota</taxon>
        <taxon>Fungi</taxon>
        <taxon>Fungi incertae sedis</taxon>
        <taxon>Mucoromycota</taxon>
        <taxon>Mucoromycotina</taxon>
        <taxon>Mucoromycetes</taxon>
        <taxon>Mucorales</taxon>
        <taxon>Mucorineae</taxon>
        <taxon>Rhizopodaceae</taxon>
        <taxon>Rhizopus</taxon>
    </lineage>
</organism>
<feature type="transmembrane region" description="Helical" evidence="7">
    <location>
        <begin position="159"/>
        <end position="181"/>
    </location>
</feature>
<feature type="transmembrane region" description="Helical" evidence="7">
    <location>
        <begin position="251"/>
        <end position="271"/>
    </location>
</feature>
<dbReference type="SUPFAM" id="SSF47473">
    <property type="entry name" value="EF-hand"/>
    <property type="match status" value="1"/>
</dbReference>
<dbReference type="GO" id="GO:0005509">
    <property type="term" value="F:calcium ion binding"/>
    <property type="evidence" value="ECO:0007669"/>
    <property type="project" value="InterPro"/>
</dbReference>
<feature type="domain" description="EF-hand" evidence="8">
    <location>
        <begin position="552"/>
        <end position="587"/>
    </location>
</feature>
<dbReference type="OrthoDB" id="544685at2759"/>
<feature type="region of interest" description="Disordered" evidence="6">
    <location>
        <begin position="338"/>
        <end position="370"/>
    </location>
</feature>
<feature type="compositionally biased region" description="Basic and acidic residues" evidence="6">
    <location>
        <begin position="402"/>
        <end position="426"/>
    </location>
</feature>
<dbReference type="InterPro" id="IPR018247">
    <property type="entry name" value="EF_Hand_1_Ca_BS"/>
</dbReference>
<dbReference type="InterPro" id="IPR011992">
    <property type="entry name" value="EF-hand-dom_pair"/>
</dbReference>
<dbReference type="AlphaFoldDB" id="A0A1X0R391"/>
<proteinExistence type="predicted"/>
<feature type="compositionally biased region" description="Low complexity" evidence="6">
    <location>
        <begin position="347"/>
        <end position="356"/>
    </location>
</feature>
<evidence type="ECO:0000256" key="7">
    <source>
        <dbReference type="SAM" id="Phobius"/>
    </source>
</evidence>
<dbReference type="GO" id="GO:0005262">
    <property type="term" value="F:calcium channel activity"/>
    <property type="evidence" value="ECO:0007669"/>
    <property type="project" value="TreeGrafter"/>
</dbReference>
<protein>
    <recommendedName>
        <fullName evidence="8">EF-hand domain-containing protein</fullName>
    </recommendedName>
</protein>
<dbReference type="InterPro" id="IPR006685">
    <property type="entry name" value="MscS_channel_2nd"/>
</dbReference>
<feature type="transmembrane region" description="Helical" evidence="7">
    <location>
        <begin position="117"/>
        <end position="139"/>
    </location>
</feature>
<feature type="compositionally biased region" description="Polar residues" evidence="6">
    <location>
        <begin position="445"/>
        <end position="454"/>
    </location>
</feature>
<keyword evidence="2 7" id="KW-0812">Transmembrane</keyword>
<dbReference type="GO" id="GO:0006874">
    <property type="term" value="P:intracellular calcium ion homeostasis"/>
    <property type="evidence" value="ECO:0007669"/>
    <property type="project" value="TreeGrafter"/>
</dbReference>
<gene>
    <name evidence="9" type="ORF">BCV72DRAFT_207333</name>
</gene>
<dbReference type="InterPro" id="IPR058650">
    <property type="entry name" value="Msy1/2-like"/>
</dbReference>
<dbReference type="Gene3D" id="1.10.238.10">
    <property type="entry name" value="EF-hand"/>
    <property type="match status" value="1"/>
</dbReference>
<feature type="compositionally biased region" description="Basic and acidic residues" evidence="6">
    <location>
        <begin position="1"/>
        <end position="10"/>
    </location>
</feature>
<evidence type="ECO:0000256" key="6">
    <source>
        <dbReference type="SAM" id="MobiDB-lite"/>
    </source>
</evidence>
<feature type="region of interest" description="Disordered" evidence="6">
    <location>
        <begin position="398"/>
        <end position="467"/>
    </location>
</feature>
<feature type="compositionally biased region" description="Low complexity" evidence="6">
    <location>
        <begin position="24"/>
        <end position="34"/>
    </location>
</feature>
<dbReference type="Pfam" id="PF00924">
    <property type="entry name" value="MS_channel_2nd"/>
    <property type="match status" value="1"/>
</dbReference>
<dbReference type="PANTHER" id="PTHR31323:SF1">
    <property type="entry name" value="MECHANOSENSITIVE ION CHANNEL PROTEIN"/>
    <property type="match status" value="1"/>
</dbReference>
<keyword evidence="4 7" id="KW-1133">Transmembrane helix</keyword>
<dbReference type="GO" id="GO:0016020">
    <property type="term" value="C:membrane"/>
    <property type="evidence" value="ECO:0007669"/>
    <property type="project" value="UniProtKB-SubCell"/>
</dbReference>
<name>A0A1X0R391_RHIZD</name>
<feature type="transmembrane region" description="Helical" evidence="7">
    <location>
        <begin position="605"/>
        <end position="627"/>
    </location>
</feature>
<evidence type="ECO:0000256" key="4">
    <source>
        <dbReference type="ARBA" id="ARBA00022989"/>
    </source>
</evidence>
<accession>A0A1X0R391</accession>
<dbReference type="PROSITE" id="PS50222">
    <property type="entry name" value="EF_HAND_2"/>
    <property type="match status" value="1"/>
</dbReference>